<dbReference type="NCBIfam" id="TIGR03871">
    <property type="entry name" value="ABC_peri_MoxJ_2"/>
    <property type="match status" value="1"/>
</dbReference>
<comment type="caution">
    <text evidence="4">The sequence shown here is derived from an EMBL/GenBank/DDBJ whole genome shotgun (WGS) entry which is preliminary data.</text>
</comment>
<dbReference type="PANTHER" id="PTHR35936:SF17">
    <property type="entry name" value="ARGININE-BINDING EXTRACELLULAR PROTEIN ARTP"/>
    <property type="match status" value="1"/>
</dbReference>
<feature type="signal peptide" evidence="2">
    <location>
        <begin position="1"/>
        <end position="35"/>
    </location>
</feature>
<protein>
    <submittedName>
        <fullName evidence="4">Bacterial extracellular solute-binding protein, family 3</fullName>
    </submittedName>
</protein>
<evidence type="ECO:0000259" key="3">
    <source>
        <dbReference type="SMART" id="SM00062"/>
    </source>
</evidence>
<dbReference type="SMART" id="SM00062">
    <property type="entry name" value="PBPb"/>
    <property type="match status" value="1"/>
</dbReference>
<name>A0A1E2S1D4_9HYPH</name>
<evidence type="ECO:0000313" key="5">
    <source>
        <dbReference type="Proteomes" id="UP000095087"/>
    </source>
</evidence>
<dbReference type="InterPro" id="IPR001638">
    <property type="entry name" value="Solute-binding_3/MltF_N"/>
</dbReference>
<dbReference type="RefSeq" id="WP_169822880.1">
    <property type="nucleotide sequence ID" value="NZ_MASI01000001.1"/>
</dbReference>
<evidence type="ECO:0000313" key="4">
    <source>
        <dbReference type="EMBL" id="ODA68232.1"/>
    </source>
</evidence>
<dbReference type="Proteomes" id="UP000095087">
    <property type="component" value="Unassembled WGS sequence"/>
</dbReference>
<accession>A0A1E2S1D4</accession>
<evidence type="ECO:0000256" key="2">
    <source>
        <dbReference type="SAM" id="SignalP"/>
    </source>
</evidence>
<dbReference type="PATRIC" id="fig|1177755.3.peg.50"/>
<keyword evidence="1 2" id="KW-0732">Signal</keyword>
<gene>
    <name evidence="4" type="ORF">A7A08_00049</name>
</gene>
<keyword evidence="5" id="KW-1185">Reference proteome</keyword>
<dbReference type="Gene3D" id="3.40.190.10">
    <property type="entry name" value="Periplasmic binding protein-like II"/>
    <property type="match status" value="2"/>
</dbReference>
<proteinExistence type="predicted"/>
<feature type="domain" description="Solute-binding protein family 3/N-terminal" evidence="3">
    <location>
        <begin position="45"/>
        <end position="273"/>
    </location>
</feature>
<dbReference type="SUPFAM" id="SSF53850">
    <property type="entry name" value="Periplasmic binding protein-like II"/>
    <property type="match status" value="1"/>
</dbReference>
<evidence type="ECO:0000256" key="1">
    <source>
        <dbReference type="ARBA" id="ARBA00022729"/>
    </source>
</evidence>
<feature type="chain" id="PRO_5009116722" evidence="2">
    <location>
        <begin position="36"/>
        <end position="290"/>
    </location>
</feature>
<dbReference type="AlphaFoldDB" id="A0A1E2S1D4"/>
<dbReference type="EMBL" id="MASI01000001">
    <property type="protein sequence ID" value="ODA68232.1"/>
    <property type="molecule type" value="Genomic_DNA"/>
</dbReference>
<dbReference type="PANTHER" id="PTHR35936">
    <property type="entry name" value="MEMBRANE-BOUND LYTIC MUREIN TRANSGLYCOSYLASE F"/>
    <property type="match status" value="1"/>
</dbReference>
<organism evidence="4 5">
    <name type="scientific">Methyloligella halotolerans</name>
    <dbReference type="NCBI Taxonomy" id="1177755"/>
    <lineage>
        <taxon>Bacteria</taxon>
        <taxon>Pseudomonadati</taxon>
        <taxon>Pseudomonadota</taxon>
        <taxon>Alphaproteobacteria</taxon>
        <taxon>Hyphomicrobiales</taxon>
        <taxon>Hyphomicrobiaceae</taxon>
        <taxon>Methyloligella</taxon>
    </lineage>
</organism>
<dbReference type="InterPro" id="IPR022448">
    <property type="entry name" value="Quinoprotein_dehydrogenase"/>
</dbReference>
<sequence>MFGRPGNVGYRLAIGFAVLLLAGPCGLAGAQEAHAQPSETENEGPLRVCADPDNMPFSNEAGHGFENKLAELVADRLDRRLAYSWYPEARGGMPTPFSNRDCAIVMGYAQGAELIEDTNPYYYTSYVLLHRRDDEGMAGVKRLSDPRLKGKRIGIVARTPPAALLATNGLTASAVPYESSSEQDAPRPALDMIQALAEGELDAAILWGPIGGYFAQNSHVPIDVVPLVNETAGPALVYGITMGVPPNDPQWKHQLNKVIAENQDEINAILLSYNVPLLAPDGELIKSAER</sequence>
<dbReference type="STRING" id="1177755.A7A08_00049"/>
<reference evidence="4 5" key="1">
    <citation type="submission" date="2016-07" db="EMBL/GenBank/DDBJ databases">
        <title>Draft genome sequence of Methyloligella halotolerans C2T (VKM B-2706T=CCUG 61687T=DSM 25045T), a halotolerant polyhydroxybutyrate accumulating methylotroph.</title>
        <authorList>
            <person name="Vasilenko O.V."/>
            <person name="Doronina N.V."/>
            <person name="Poroshina M.N."/>
            <person name="Tarlachkov S.V."/>
            <person name="Trotsenko Y.A."/>
        </authorList>
    </citation>
    <scope>NUCLEOTIDE SEQUENCE [LARGE SCALE GENOMIC DNA]</scope>
    <source>
        <strain evidence="4 5">VKM B-2706</strain>
    </source>
</reference>